<protein>
    <submittedName>
        <fullName evidence="2">Deaminase</fullName>
    </submittedName>
</protein>
<keyword evidence="3" id="KW-1185">Reference proteome</keyword>
<reference evidence="2" key="2">
    <citation type="submission" date="2020-09" db="EMBL/GenBank/DDBJ databases">
        <authorList>
            <person name="Sun Q."/>
            <person name="Zhou Y."/>
        </authorList>
    </citation>
    <scope>NUCLEOTIDE SEQUENCE</scope>
    <source>
        <strain evidence="2">CGMCC 1.12813</strain>
    </source>
</reference>
<dbReference type="Proteomes" id="UP000606922">
    <property type="component" value="Unassembled WGS sequence"/>
</dbReference>
<dbReference type="Gene3D" id="3.40.430.10">
    <property type="entry name" value="Dihydrofolate Reductase, subunit A"/>
    <property type="match status" value="1"/>
</dbReference>
<organism evidence="2 3">
    <name type="scientific">Conyzicola nivalis</name>
    <dbReference type="NCBI Taxonomy" id="1477021"/>
    <lineage>
        <taxon>Bacteria</taxon>
        <taxon>Bacillati</taxon>
        <taxon>Actinomycetota</taxon>
        <taxon>Actinomycetes</taxon>
        <taxon>Micrococcales</taxon>
        <taxon>Microbacteriaceae</taxon>
        <taxon>Conyzicola</taxon>
    </lineage>
</organism>
<dbReference type="InterPro" id="IPR002734">
    <property type="entry name" value="RibDG_C"/>
</dbReference>
<evidence type="ECO:0000259" key="1">
    <source>
        <dbReference type="Pfam" id="PF01872"/>
    </source>
</evidence>
<accession>A0A916SLZ2</accession>
<dbReference type="PANTHER" id="PTHR38011:SF11">
    <property type="entry name" value="2,5-DIAMINO-6-RIBOSYLAMINO-4(3H)-PYRIMIDINONE 5'-PHOSPHATE REDUCTASE"/>
    <property type="match status" value="1"/>
</dbReference>
<dbReference type="InterPro" id="IPR050765">
    <property type="entry name" value="Riboflavin_Biosynth_HTPR"/>
</dbReference>
<name>A0A916SLZ2_9MICO</name>
<dbReference type="GO" id="GO:0009231">
    <property type="term" value="P:riboflavin biosynthetic process"/>
    <property type="evidence" value="ECO:0007669"/>
    <property type="project" value="InterPro"/>
</dbReference>
<dbReference type="Pfam" id="PF01872">
    <property type="entry name" value="RibD_C"/>
    <property type="match status" value="1"/>
</dbReference>
<dbReference type="AlphaFoldDB" id="A0A916SLZ2"/>
<sequence>MGKLIYTGITSLDGYIADEAGNFDWSVPDEEVHAFVNDLERPIGTHLYGRRLYEVMRVWQTMPVEGSPAEIADYAQIWRAADKIVYSNSLAEVSTPKTRLERGFDPADIRALKQSEERDLSIGGPGLAASAIEAGLVDEFAVFVSPVVVGGGTRYLPDRAKLGLELVDERRFGNGVVYLSYRALSA</sequence>
<dbReference type="InterPro" id="IPR024072">
    <property type="entry name" value="DHFR-like_dom_sf"/>
</dbReference>
<evidence type="ECO:0000313" key="2">
    <source>
        <dbReference type="EMBL" id="GGB06789.1"/>
    </source>
</evidence>
<comment type="caution">
    <text evidence="2">The sequence shown here is derived from an EMBL/GenBank/DDBJ whole genome shotgun (WGS) entry which is preliminary data.</text>
</comment>
<dbReference type="EMBL" id="BMGB01000001">
    <property type="protein sequence ID" value="GGB06789.1"/>
    <property type="molecule type" value="Genomic_DNA"/>
</dbReference>
<evidence type="ECO:0000313" key="3">
    <source>
        <dbReference type="Proteomes" id="UP000606922"/>
    </source>
</evidence>
<reference evidence="2" key="1">
    <citation type="journal article" date="2014" name="Int. J. Syst. Evol. Microbiol.">
        <title>Complete genome sequence of Corynebacterium casei LMG S-19264T (=DSM 44701T), isolated from a smear-ripened cheese.</title>
        <authorList>
            <consortium name="US DOE Joint Genome Institute (JGI-PGF)"/>
            <person name="Walter F."/>
            <person name="Albersmeier A."/>
            <person name="Kalinowski J."/>
            <person name="Ruckert C."/>
        </authorList>
    </citation>
    <scope>NUCLEOTIDE SEQUENCE</scope>
    <source>
        <strain evidence="2">CGMCC 1.12813</strain>
    </source>
</reference>
<dbReference type="SUPFAM" id="SSF53597">
    <property type="entry name" value="Dihydrofolate reductase-like"/>
    <property type="match status" value="1"/>
</dbReference>
<feature type="domain" description="Bacterial bifunctional deaminase-reductase C-terminal" evidence="1">
    <location>
        <begin position="3"/>
        <end position="178"/>
    </location>
</feature>
<proteinExistence type="predicted"/>
<dbReference type="PANTHER" id="PTHR38011">
    <property type="entry name" value="DIHYDROFOLATE REDUCTASE FAMILY PROTEIN (AFU_ORTHOLOGUE AFUA_8G06820)"/>
    <property type="match status" value="1"/>
</dbReference>
<dbReference type="RefSeq" id="WP_188510615.1">
    <property type="nucleotide sequence ID" value="NZ_BMGB01000001.1"/>
</dbReference>
<dbReference type="GO" id="GO:0008703">
    <property type="term" value="F:5-amino-6-(5-phosphoribosylamino)uracil reductase activity"/>
    <property type="evidence" value="ECO:0007669"/>
    <property type="project" value="InterPro"/>
</dbReference>
<gene>
    <name evidence="2" type="ORF">GCM10010979_21660</name>
</gene>